<evidence type="ECO:0000259" key="1">
    <source>
        <dbReference type="Pfam" id="PF01738"/>
    </source>
</evidence>
<dbReference type="AlphaFoldDB" id="A0A2C5Y7M3"/>
<dbReference type="Proteomes" id="UP000226192">
    <property type="component" value="Unassembled WGS sequence"/>
</dbReference>
<dbReference type="InterPro" id="IPR029058">
    <property type="entry name" value="AB_hydrolase_fold"/>
</dbReference>
<dbReference type="STRING" id="1399860.A0A2C5Y7M3"/>
<dbReference type="PANTHER" id="PTHR17630:SF44">
    <property type="entry name" value="PROTEIN AIM2"/>
    <property type="match status" value="1"/>
</dbReference>
<name>A0A2C5Y7M3_9HYPO</name>
<protein>
    <recommendedName>
        <fullName evidence="1">Dienelactone hydrolase domain-containing protein</fullName>
    </recommendedName>
</protein>
<organism evidence="2 3">
    <name type="scientific">Ophiocordyceps australis</name>
    <dbReference type="NCBI Taxonomy" id="1399860"/>
    <lineage>
        <taxon>Eukaryota</taxon>
        <taxon>Fungi</taxon>
        <taxon>Dikarya</taxon>
        <taxon>Ascomycota</taxon>
        <taxon>Pezizomycotina</taxon>
        <taxon>Sordariomycetes</taxon>
        <taxon>Hypocreomycetidae</taxon>
        <taxon>Hypocreales</taxon>
        <taxon>Ophiocordycipitaceae</taxon>
        <taxon>Ophiocordyceps</taxon>
    </lineage>
</organism>
<dbReference type="Pfam" id="PF01738">
    <property type="entry name" value="DLH"/>
    <property type="match status" value="1"/>
</dbReference>
<accession>A0A2C5Y7M3</accession>
<dbReference type="EMBL" id="NJET01000045">
    <property type="protein sequence ID" value="PHH63633.1"/>
    <property type="molecule type" value="Genomic_DNA"/>
</dbReference>
<reference evidence="2 3" key="1">
    <citation type="submission" date="2017-06" db="EMBL/GenBank/DDBJ databases">
        <title>Ant-infecting Ophiocordyceps genomes reveal a high diversity of potential behavioral manipulation genes and a possible major role for enterotoxins.</title>
        <authorList>
            <person name="De Bekker C."/>
            <person name="Evans H.C."/>
            <person name="Brachmann A."/>
            <person name="Hughes D.P."/>
        </authorList>
    </citation>
    <scope>NUCLEOTIDE SEQUENCE [LARGE SCALE GENOMIC DNA]</scope>
    <source>
        <strain evidence="2 3">Map64</strain>
    </source>
</reference>
<proteinExistence type="predicted"/>
<dbReference type="InterPro" id="IPR002925">
    <property type="entry name" value="Dienelactn_hydro"/>
</dbReference>
<gene>
    <name evidence="2" type="ORF">CDD81_5614</name>
</gene>
<keyword evidence="3" id="KW-1185">Reference proteome</keyword>
<dbReference type="PANTHER" id="PTHR17630">
    <property type="entry name" value="DIENELACTONE HYDROLASE"/>
    <property type="match status" value="1"/>
</dbReference>
<dbReference type="SUPFAM" id="SSF53474">
    <property type="entry name" value="alpha/beta-Hydrolases"/>
    <property type="match status" value="1"/>
</dbReference>
<comment type="caution">
    <text evidence="2">The sequence shown here is derived from an EMBL/GenBank/DDBJ whole genome shotgun (WGS) entry which is preliminary data.</text>
</comment>
<feature type="domain" description="Dienelactone hydrolase" evidence="1">
    <location>
        <begin position="54"/>
        <end position="263"/>
    </location>
</feature>
<dbReference type="GO" id="GO:0016787">
    <property type="term" value="F:hydrolase activity"/>
    <property type="evidence" value="ECO:0007669"/>
    <property type="project" value="InterPro"/>
</dbReference>
<dbReference type="Gene3D" id="3.40.50.1820">
    <property type="entry name" value="alpha/beta hydrolase"/>
    <property type="match status" value="1"/>
</dbReference>
<evidence type="ECO:0000313" key="2">
    <source>
        <dbReference type="EMBL" id="PHH63633.1"/>
    </source>
</evidence>
<dbReference type="OrthoDB" id="1393670at2759"/>
<sequence length="267" mass="29756">MSETTGQTGPWLAKPPGSCCFKGVMHSGTPRGHFEEYAGLRTYVSQPAKKANAPDAARPVLFYFTDVYGIYTNALLVMDSFADAGYLVVGPDYLRGDSFWKHQDKDGNDLPTWDRQAWIAEQLADANESVPSWTAAVKARHGMPETKYACVGYCFGAPFVCRALAVEDAAVGAFAHPGLLQDSHFRAIKKPLFLSCTDLDFTFPPEARRQAIDILRSQNKTWELQLFTNIEHGFALRGDMDNPYQRYVKEASFSAMLAWLNHWLAVG</sequence>
<evidence type="ECO:0000313" key="3">
    <source>
        <dbReference type="Proteomes" id="UP000226192"/>
    </source>
</evidence>